<dbReference type="Proteomes" id="UP000235672">
    <property type="component" value="Unassembled WGS sequence"/>
</dbReference>
<dbReference type="EMBL" id="KZ613539">
    <property type="protein sequence ID" value="PMD12926.1"/>
    <property type="molecule type" value="Genomic_DNA"/>
</dbReference>
<evidence type="ECO:0000256" key="1">
    <source>
        <dbReference type="SAM" id="MobiDB-lite"/>
    </source>
</evidence>
<protein>
    <submittedName>
        <fullName evidence="2">Uncharacterized protein</fullName>
    </submittedName>
</protein>
<sequence length="300" mass="33374">MNNDCKEEEDGQMALNKKKYDLLLKAFVNCDSQFVGNGAQLQRGLPLFLQTPHEIKYWGLCPEVTSGGISRNWIAEGQLSHPKVTLAERKFLSQAQDILLSDVSRRDSPPEQFIFQAPFHFTISRMVASTNSASPEQCLQLPPSLELGASFIDESASVIIAGSNPLESLETSLPVIITPHTDELPPTETEDFPSDLLEDHSETRLRNDILRLETQFVKDVSWGYRFEIGRPADEGPSDATVQTSHSEEMSVAGAAGKDNTISPQTAAQNRRWISNWTIPIEVEGRFYLPFAGLWLRVATA</sequence>
<keyword evidence="3" id="KW-1185">Reference proteome</keyword>
<dbReference type="AlphaFoldDB" id="A0A2J6PGA2"/>
<evidence type="ECO:0000313" key="3">
    <source>
        <dbReference type="Proteomes" id="UP000235672"/>
    </source>
</evidence>
<organism evidence="2 3">
    <name type="scientific">Hyaloscypha hepaticicola</name>
    <dbReference type="NCBI Taxonomy" id="2082293"/>
    <lineage>
        <taxon>Eukaryota</taxon>
        <taxon>Fungi</taxon>
        <taxon>Dikarya</taxon>
        <taxon>Ascomycota</taxon>
        <taxon>Pezizomycotina</taxon>
        <taxon>Leotiomycetes</taxon>
        <taxon>Helotiales</taxon>
        <taxon>Hyaloscyphaceae</taxon>
        <taxon>Hyaloscypha</taxon>
    </lineage>
</organism>
<evidence type="ECO:0000313" key="2">
    <source>
        <dbReference type="EMBL" id="PMD12926.1"/>
    </source>
</evidence>
<dbReference type="OrthoDB" id="2283785at2759"/>
<name>A0A2J6PGA2_9HELO</name>
<proteinExistence type="predicted"/>
<gene>
    <name evidence="2" type="ORF">NA56DRAFT_712589</name>
</gene>
<feature type="region of interest" description="Disordered" evidence="1">
    <location>
        <begin position="231"/>
        <end position="266"/>
    </location>
</feature>
<accession>A0A2J6PGA2</accession>
<reference evidence="2 3" key="1">
    <citation type="submission" date="2016-05" db="EMBL/GenBank/DDBJ databases">
        <title>A degradative enzymes factory behind the ericoid mycorrhizal symbiosis.</title>
        <authorList>
            <consortium name="DOE Joint Genome Institute"/>
            <person name="Martino E."/>
            <person name="Morin E."/>
            <person name="Grelet G."/>
            <person name="Kuo A."/>
            <person name="Kohler A."/>
            <person name="Daghino S."/>
            <person name="Barry K."/>
            <person name="Choi C."/>
            <person name="Cichocki N."/>
            <person name="Clum A."/>
            <person name="Copeland A."/>
            <person name="Hainaut M."/>
            <person name="Haridas S."/>
            <person name="Labutti K."/>
            <person name="Lindquist E."/>
            <person name="Lipzen A."/>
            <person name="Khouja H.-R."/>
            <person name="Murat C."/>
            <person name="Ohm R."/>
            <person name="Olson A."/>
            <person name="Spatafora J."/>
            <person name="Veneault-Fourrey C."/>
            <person name="Henrissat B."/>
            <person name="Grigoriev I."/>
            <person name="Martin F."/>
            <person name="Perotto S."/>
        </authorList>
    </citation>
    <scope>NUCLEOTIDE SEQUENCE [LARGE SCALE GENOMIC DNA]</scope>
    <source>
        <strain evidence="2 3">UAMH 7357</strain>
    </source>
</reference>